<evidence type="ECO:0000313" key="2">
    <source>
        <dbReference type="EMBL" id="CAK0898429.1"/>
    </source>
</evidence>
<protein>
    <submittedName>
        <fullName evidence="2">Uncharacterized protein</fullName>
    </submittedName>
</protein>
<dbReference type="EMBL" id="CAUYUJ010020470">
    <property type="protein sequence ID" value="CAK0898429.1"/>
    <property type="molecule type" value="Genomic_DNA"/>
</dbReference>
<evidence type="ECO:0000256" key="1">
    <source>
        <dbReference type="SAM" id="MobiDB-lite"/>
    </source>
</evidence>
<proteinExistence type="predicted"/>
<feature type="region of interest" description="Disordered" evidence="1">
    <location>
        <begin position="1"/>
        <end position="84"/>
    </location>
</feature>
<evidence type="ECO:0000313" key="3">
    <source>
        <dbReference type="Proteomes" id="UP001189429"/>
    </source>
</evidence>
<reference evidence="2" key="1">
    <citation type="submission" date="2023-10" db="EMBL/GenBank/DDBJ databases">
        <authorList>
            <person name="Chen Y."/>
            <person name="Shah S."/>
            <person name="Dougan E. K."/>
            <person name="Thang M."/>
            <person name="Chan C."/>
        </authorList>
    </citation>
    <scope>NUCLEOTIDE SEQUENCE [LARGE SCALE GENOMIC DNA]</scope>
</reference>
<feature type="compositionally biased region" description="Basic and acidic residues" evidence="1">
    <location>
        <begin position="34"/>
        <end position="56"/>
    </location>
</feature>
<feature type="compositionally biased region" description="Basic and acidic residues" evidence="1">
    <location>
        <begin position="1"/>
        <end position="10"/>
    </location>
</feature>
<name>A0ABN9XJU1_9DINO</name>
<dbReference type="Proteomes" id="UP001189429">
    <property type="component" value="Unassembled WGS sequence"/>
</dbReference>
<gene>
    <name evidence="2" type="ORF">PCOR1329_LOCUS76283</name>
</gene>
<keyword evidence="3" id="KW-1185">Reference proteome</keyword>
<sequence>MAATDAKKMTQAEVLQALSPPPFRQAKAVPSDAEVEHSRQEKWWRSDSPRDNHGDDGIGVPVAERGHDTGRFHTTSNSGSGTACHFQESSEMKAIPGYSGFIRGKASGNIIGKSFAGTVKDAEEHLATNCKAARLAAQAGQQ</sequence>
<comment type="caution">
    <text evidence="2">The sequence shown here is derived from an EMBL/GenBank/DDBJ whole genome shotgun (WGS) entry which is preliminary data.</text>
</comment>
<organism evidence="2 3">
    <name type="scientific">Prorocentrum cordatum</name>
    <dbReference type="NCBI Taxonomy" id="2364126"/>
    <lineage>
        <taxon>Eukaryota</taxon>
        <taxon>Sar</taxon>
        <taxon>Alveolata</taxon>
        <taxon>Dinophyceae</taxon>
        <taxon>Prorocentrales</taxon>
        <taxon>Prorocentraceae</taxon>
        <taxon>Prorocentrum</taxon>
    </lineage>
</organism>
<accession>A0ABN9XJU1</accession>
<feature type="compositionally biased region" description="Polar residues" evidence="1">
    <location>
        <begin position="72"/>
        <end position="81"/>
    </location>
</feature>